<keyword evidence="8" id="KW-1133">Transmembrane helix</keyword>
<proteinExistence type="predicted"/>
<evidence type="ECO:0000256" key="2">
    <source>
        <dbReference type="ARBA" id="ARBA00022527"/>
    </source>
</evidence>
<evidence type="ECO:0000259" key="9">
    <source>
        <dbReference type="PROSITE" id="PS50011"/>
    </source>
</evidence>
<evidence type="ECO:0000313" key="10">
    <source>
        <dbReference type="EMBL" id="VBA47592.1"/>
    </source>
</evidence>
<dbReference type="Pfam" id="PF00069">
    <property type="entry name" value="Pkinase"/>
    <property type="match status" value="1"/>
</dbReference>
<evidence type="ECO:0000256" key="1">
    <source>
        <dbReference type="ARBA" id="ARBA00012513"/>
    </source>
</evidence>
<keyword evidence="11" id="KW-1185">Reference proteome</keyword>
<reference evidence="10 11" key="1">
    <citation type="submission" date="2018-09" db="EMBL/GenBank/DDBJ databases">
        <authorList>
            <person name="Tagini F."/>
        </authorList>
    </citation>
    <scope>NUCLEOTIDE SEQUENCE [LARGE SCALE GENOMIC DNA]</scope>
    <source>
        <strain evidence="10 11">MK142</strain>
    </source>
</reference>
<keyword evidence="8" id="KW-0812">Transmembrane</keyword>
<dbReference type="PROSITE" id="PS50011">
    <property type="entry name" value="PROTEIN_KINASE_DOM"/>
    <property type="match status" value="1"/>
</dbReference>
<name>A0A498QLD7_9MYCO</name>
<dbReference type="GO" id="GO:0080090">
    <property type="term" value="P:regulation of primary metabolic process"/>
    <property type="evidence" value="ECO:0007669"/>
    <property type="project" value="UniProtKB-ARBA"/>
</dbReference>
<dbReference type="PROSITE" id="PS00108">
    <property type="entry name" value="PROTEIN_KINASE_ST"/>
    <property type="match status" value="1"/>
</dbReference>
<evidence type="ECO:0000256" key="8">
    <source>
        <dbReference type="SAM" id="Phobius"/>
    </source>
</evidence>
<evidence type="ECO:0000256" key="7">
    <source>
        <dbReference type="SAM" id="MobiDB-lite"/>
    </source>
</evidence>
<sequence>MSAADAAAAIAHDGVVDDRYDDQASLILATPDSAGVSPASRRIGPMILPMPLAVGEVFAGYTILRVLGAGAMGTVYLAQHPRLPRRDALKVLAASLTAEPEYRARFVRESDIAASLSHPNILGIHDRGECDGQIWIAMDFVDGTDAARLLRERYPGGMPVGLAVQIITAMASALDYAHQRGLLHRDVKPANILIADPGSEAQRVFLADFGIARHFDDTAGLTATNVAMGTVAYAAPEQLMGQPVDGRADQYALACTAFHLLTGTQPYDYPSAAVVITKHVMAPPPAIGEYRPELAALEPVFVRAMAKNPAERFTRCHDFAAQLQRGLDWVAGNPARQPAPKPTYVANTQETQVAFNGYAPVRPPLPPPPSPSPPTGKRQGRRPRLVVAVVAAIALLIGGGIFAVIKLSTHQSPNASAPPNSAAPTAAGPFTGTYRGDYGPAIGIDGGPVEGSRPSTTTWGVRSVCRPTGCVATASRVGGETTMLSTMVFDDVGGRWLAVGTGTDTCLDVPGEFWVVMTLQQRPDSTLAGEISKTSANGCGMKSPVTFTRTGDVDINSVSDPAGQPPRVVSPAEALRGRYHDTINWAEEPKQEYDWVVSTHCLRMGDRCMSYFHAPPNSSKPLVFGGRTWVLSSEDHVKCRNGGTSHVENTAEFAPPQPPQDPIIRLTGHGHHQQSGSCTHITEFEETFERTGD</sequence>
<keyword evidence="6" id="KW-0067">ATP-binding</keyword>
<dbReference type="EC" id="2.7.11.1" evidence="1"/>
<dbReference type="InterPro" id="IPR008271">
    <property type="entry name" value="Ser/Thr_kinase_AS"/>
</dbReference>
<organism evidence="10 11">
    <name type="scientific">Mycobacterium pseudokansasii</name>
    <dbReference type="NCBI Taxonomy" id="2341080"/>
    <lineage>
        <taxon>Bacteria</taxon>
        <taxon>Bacillati</taxon>
        <taxon>Actinomycetota</taxon>
        <taxon>Actinomycetes</taxon>
        <taxon>Mycobacteriales</taxon>
        <taxon>Mycobacteriaceae</taxon>
        <taxon>Mycobacterium</taxon>
    </lineage>
</organism>
<feature type="compositionally biased region" description="Pro residues" evidence="7">
    <location>
        <begin position="361"/>
        <end position="374"/>
    </location>
</feature>
<dbReference type="InterPro" id="IPR011009">
    <property type="entry name" value="Kinase-like_dom_sf"/>
</dbReference>
<accession>A0A498QLD7</accession>
<dbReference type="GO" id="GO:0005524">
    <property type="term" value="F:ATP binding"/>
    <property type="evidence" value="ECO:0007669"/>
    <property type="project" value="UniProtKB-KW"/>
</dbReference>
<dbReference type="Proteomes" id="UP000268285">
    <property type="component" value="Unassembled WGS sequence"/>
</dbReference>
<evidence type="ECO:0000256" key="4">
    <source>
        <dbReference type="ARBA" id="ARBA00022741"/>
    </source>
</evidence>
<feature type="domain" description="Protein kinase" evidence="9">
    <location>
        <begin position="61"/>
        <end position="330"/>
    </location>
</feature>
<evidence type="ECO:0000313" key="11">
    <source>
        <dbReference type="Proteomes" id="UP000268285"/>
    </source>
</evidence>
<dbReference type="Gene3D" id="1.10.510.10">
    <property type="entry name" value="Transferase(Phosphotransferase) domain 1"/>
    <property type="match status" value="1"/>
</dbReference>
<dbReference type="AlphaFoldDB" id="A0A498QLD7"/>
<evidence type="ECO:0000256" key="5">
    <source>
        <dbReference type="ARBA" id="ARBA00022777"/>
    </source>
</evidence>
<feature type="transmembrane region" description="Helical" evidence="8">
    <location>
        <begin position="385"/>
        <end position="405"/>
    </location>
</feature>
<keyword evidence="8" id="KW-0472">Membrane</keyword>
<dbReference type="PANTHER" id="PTHR43289:SF6">
    <property type="entry name" value="SERINE_THREONINE-PROTEIN KINASE NEKL-3"/>
    <property type="match status" value="1"/>
</dbReference>
<evidence type="ECO:0000256" key="3">
    <source>
        <dbReference type="ARBA" id="ARBA00022679"/>
    </source>
</evidence>
<dbReference type="EMBL" id="UPHU01000001">
    <property type="protein sequence ID" value="VBA47592.1"/>
    <property type="molecule type" value="Genomic_DNA"/>
</dbReference>
<gene>
    <name evidence="10" type="primary">pknF_2</name>
    <name evidence="10" type="ORF">LAUMK142_00835</name>
</gene>
<protein>
    <recommendedName>
        <fullName evidence="1">non-specific serine/threonine protein kinase</fullName>
        <ecNumber evidence="1">2.7.11.1</ecNumber>
    </recommendedName>
</protein>
<keyword evidence="3 10" id="KW-0808">Transferase</keyword>
<evidence type="ECO:0000256" key="6">
    <source>
        <dbReference type="ARBA" id="ARBA00022840"/>
    </source>
</evidence>
<dbReference type="InterPro" id="IPR000719">
    <property type="entry name" value="Prot_kinase_dom"/>
</dbReference>
<feature type="region of interest" description="Disordered" evidence="7">
    <location>
        <begin position="357"/>
        <end position="381"/>
    </location>
</feature>
<dbReference type="CDD" id="cd14014">
    <property type="entry name" value="STKc_PknB_like"/>
    <property type="match status" value="1"/>
</dbReference>
<dbReference type="SUPFAM" id="SSF56112">
    <property type="entry name" value="Protein kinase-like (PK-like)"/>
    <property type="match status" value="1"/>
</dbReference>
<dbReference type="Gene3D" id="3.30.200.20">
    <property type="entry name" value="Phosphorylase Kinase, domain 1"/>
    <property type="match status" value="1"/>
</dbReference>
<keyword evidence="4" id="KW-0547">Nucleotide-binding</keyword>
<keyword evidence="5 10" id="KW-0418">Kinase</keyword>
<keyword evidence="2" id="KW-0723">Serine/threonine-protein kinase</keyword>
<dbReference type="PANTHER" id="PTHR43289">
    <property type="entry name" value="MITOGEN-ACTIVATED PROTEIN KINASE KINASE KINASE 20-RELATED"/>
    <property type="match status" value="1"/>
</dbReference>
<dbReference type="SMART" id="SM00220">
    <property type="entry name" value="S_TKc"/>
    <property type="match status" value="1"/>
</dbReference>
<dbReference type="GO" id="GO:0004674">
    <property type="term" value="F:protein serine/threonine kinase activity"/>
    <property type="evidence" value="ECO:0007669"/>
    <property type="project" value="UniProtKB-KW"/>
</dbReference>